<dbReference type="InterPro" id="IPR010373">
    <property type="entry name" value="DUF968"/>
</dbReference>
<accession>A0A0F9KB45</accession>
<organism evidence="2">
    <name type="scientific">marine sediment metagenome</name>
    <dbReference type="NCBI Taxonomy" id="412755"/>
    <lineage>
        <taxon>unclassified sequences</taxon>
        <taxon>metagenomes</taxon>
        <taxon>ecological metagenomes</taxon>
    </lineage>
</organism>
<evidence type="ECO:0008006" key="3">
    <source>
        <dbReference type="Google" id="ProtNLM"/>
    </source>
</evidence>
<dbReference type="EMBL" id="LAZR01014008">
    <property type="protein sequence ID" value="KKM19358.1"/>
    <property type="molecule type" value="Genomic_DNA"/>
</dbReference>
<name>A0A0F9KB45_9ZZZZ</name>
<dbReference type="AlphaFoldDB" id="A0A0F9KB45"/>
<evidence type="ECO:0000256" key="1">
    <source>
        <dbReference type="SAM" id="MobiDB-lite"/>
    </source>
</evidence>
<proteinExistence type="predicted"/>
<reference evidence="2" key="1">
    <citation type="journal article" date="2015" name="Nature">
        <title>Complex archaea that bridge the gap between prokaryotes and eukaryotes.</title>
        <authorList>
            <person name="Spang A."/>
            <person name="Saw J.H."/>
            <person name="Jorgensen S.L."/>
            <person name="Zaremba-Niedzwiedzka K."/>
            <person name="Martijn J."/>
            <person name="Lind A.E."/>
            <person name="van Eijk R."/>
            <person name="Schleper C."/>
            <person name="Guy L."/>
            <person name="Ettema T.J."/>
        </authorList>
    </citation>
    <scope>NUCLEOTIDE SEQUENCE</scope>
</reference>
<feature type="region of interest" description="Disordered" evidence="1">
    <location>
        <begin position="1"/>
        <end position="22"/>
    </location>
</feature>
<gene>
    <name evidence="2" type="ORF">LCGC14_1656400</name>
</gene>
<dbReference type="Pfam" id="PF06147">
    <property type="entry name" value="DUF968"/>
    <property type="match status" value="1"/>
</dbReference>
<sequence>MKPRIKKAPLNHGRTKKNTRSAPKHLAWIRTLPCVVTGRRCTAIIEAAHYRRGTDGGMGLKPSDKHSVPLCTVHHRIQHELGELRFWAEFGHGINPVSLAERLWKISGDAEAGLRAIYRARRPVRVAT</sequence>
<comment type="caution">
    <text evidence="2">The sequence shown here is derived from an EMBL/GenBank/DDBJ whole genome shotgun (WGS) entry which is preliminary data.</text>
</comment>
<evidence type="ECO:0000313" key="2">
    <source>
        <dbReference type="EMBL" id="KKM19358.1"/>
    </source>
</evidence>
<protein>
    <recommendedName>
        <fullName evidence="3">DUF968 domain-containing protein</fullName>
    </recommendedName>
</protein>